<feature type="transmembrane region" description="Helical" evidence="5">
    <location>
        <begin position="431"/>
        <end position="450"/>
    </location>
</feature>
<evidence type="ECO:0000259" key="6">
    <source>
        <dbReference type="Pfam" id="PF04932"/>
    </source>
</evidence>
<feature type="transmembrane region" description="Helical" evidence="5">
    <location>
        <begin position="499"/>
        <end position="517"/>
    </location>
</feature>
<dbReference type="EMBL" id="CP029210">
    <property type="protein sequence ID" value="AWI54431.1"/>
    <property type="molecule type" value="Genomic_DNA"/>
</dbReference>
<gene>
    <name evidence="7" type="ORF">DEH84_14120</name>
</gene>
<evidence type="ECO:0000256" key="5">
    <source>
        <dbReference type="SAM" id="Phobius"/>
    </source>
</evidence>
<dbReference type="InterPro" id="IPR051533">
    <property type="entry name" value="WaaL-like"/>
</dbReference>
<feature type="transmembrane region" description="Helical" evidence="5">
    <location>
        <begin position="180"/>
        <end position="202"/>
    </location>
</feature>
<evidence type="ECO:0000313" key="7">
    <source>
        <dbReference type="EMBL" id="AWI54431.1"/>
    </source>
</evidence>
<feature type="transmembrane region" description="Helical" evidence="5">
    <location>
        <begin position="116"/>
        <end position="135"/>
    </location>
</feature>
<feature type="transmembrane region" description="Helical" evidence="5">
    <location>
        <begin position="275"/>
        <end position="292"/>
    </location>
</feature>
<proteinExistence type="predicted"/>
<feature type="transmembrane region" description="Helical" evidence="5">
    <location>
        <begin position="249"/>
        <end position="268"/>
    </location>
</feature>
<keyword evidence="4 5" id="KW-0472">Membrane</keyword>
<feature type="transmembrane region" description="Helical" evidence="5">
    <location>
        <begin position="209"/>
        <end position="229"/>
    </location>
</feature>
<protein>
    <recommendedName>
        <fullName evidence="6">O-antigen ligase-related domain-containing protein</fullName>
    </recommendedName>
</protein>
<evidence type="ECO:0000256" key="2">
    <source>
        <dbReference type="ARBA" id="ARBA00022692"/>
    </source>
</evidence>
<evidence type="ECO:0000256" key="1">
    <source>
        <dbReference type="ARBA" id="ARBA00004141"/>
    </source>
</evidence>
<accession>A0A2U8FTP3</accession>
<keyword evidence="3 5" id="KW-1133">Transmembrane helix</keyword>
<feature type="domain" description="O-antigen ligase-related" evidence="6">
    <location>
        <begin position="283"/>
        <end position="442"/>
    </location>
</feature>
<feature type="transmembrane region" description="Helical" evidence="5">
    <location>
        <begin position="298"/>
        <end position="314"/>
    </location>
</feature>
<sequence>MCRGLAPAGGRGMSTLAMWRARAMSWAWPSWTELGLFLLLGVLVPLIGYYVLVGSPFLGLYGLRYVVVAVILWAAFSFAAPKAPWYVRLVLSVTLGQLVLNYGFTNIVVGAGSAKITLAEGGCLIGLLVLLPLTYRWLARTPAFWLAMAAMVIPPTYHLYRDFFTYKMAALRDVLTVVDIAFFVAGMAIVALGVHRGTWLAWRDRFMRIWFIAGGLYGLTWPFSTWIQAVSPSFSSYQQAVPVLGTQLTSPYTAIAVLVAWFAIPHVFPKRSWLRTLWILLVLVETIIVVVMAQSRNLYLIILFVPVALGFFGYKRAFAAVAGGLIAMVLSLALVETLNIKIPGRISDVTLSAVVDRFLSISGKHGDEYGATGVQQRLDWWASSLDMWRASPDRMVFGVGYGPALTNFMAPGVDGEGVVVREPHNSFVSSLVRGGVVYFVLWGAVVFGSMRRAWLGARLPGLGEDAAGHFKGFAAWSFIVMGMLALTSLSEPHFETPSIAAMFYIVAGMVSMEYYIVTRRVDIRPGAGRAPGV</sequence>
<dbReference type="Pfam" id="PF04932">
    <property type="entry name" value="Wzy_C"/>
    <property type="match status" value="1"/>
</dbReference>
<keyword evidence="2 5" id="KW-0812">Transmembrane</keyword>
<dbReference type="GO" id="GO:0016020">
    <property type="term" value="C:membrane"/>
    <property type="evidence" value="ECO:0007669"/>
    <property type="project" value="UniProtKB-SubCell"/>
</dbReference>
<feature type="transmembrane region" description="Helical" evidence="5">
    <location>
        <begin position="85"/>
        <end position="104"/>
    </location>
</feature>
<feature type="transmembrane region" description="Helical" evidence="5">
    <location>
        <begin position="34"/>
        <end position="52"/>
    </location>
</feature>
<dbReference type="KEGG" id="aon:DEH84_14120"/>
<dbReference type="PANTHER" id="PTHR37422:SF13">
    <property type="entry name" value="LIPOPOLYSACCHARIDE BIOSYNTHESIS PROTEIN PA4999-RELATED"/>
    <property type="match status" value="1"/>
</dbReference>
<evidence type="ECO:0000256" key="4">
    <source>
        <dbReference type="ARBA" id="ARBA00023136"/>
    </source>
</evidence>
<evidence type="ECO:0000313" key="8">
    <source>
        <dbReference type="Proteomes" id="UP000244892"/>
    </source>
</evidence>
<dbReference type="InterPro" id="IPR007016">
    <property type="entry name" value="O-antigen_ligase-rel_domated"/>
</dbReference>
<feature type="transmembrane region" description="Helical" evidence="5">
    <location>
        <begin position="321"/>
        <end position="342"/>
    </location>
</feature>
<feature type="transmembrane region" description="Helical" evidence="5">
    <location>
        <begin position="142"/>
        <end position="160"/>
    </location>
</feature>
<feature type="transmembrane region" description="Helical" evidence="5">
    <location>
        <begin position="470"/>
        <end position="487"/>
    </location>
</feature>
<name>A0A2U8FTP3_9BURK</name>
<feature type="transmembrane region" description="Helical" evidence="5">
    <location>
        <begin position="58"/>
        <end position="78"/>
    </location>
</feature>
<organism evidence="7 8">
    <name type="scientific">Aquabacterium olei</name>
    <dbReference type="NCBI Taxonomy" id="1296669"/>
    <lineage>
        <taxon>Bacteria</taxon>
        <taxon>Pseudomonadati</taxon>
        <taxon>Pseudomonadota</taxon>
        <taxon>Betaproteobacteria</taxon>
        <taxon>Burkholderiales</taxon>
        <taxon>Aquabacterium</taxon>
    </lineage>
</organism>
<reference evidence="7 8" key="1">
    <citation type="submission" date="2018-05" db="EMBL/GenBank/DDBJ databases">
        <title>complete genome sequence of Aquabacterium olei NBRC 110486.</title>
        <authorList>
            <person name="Tang B."/>
            <person name="Chang J."/>
            <person name="Zhang L."/>
            <person name="Yang H."/>
        </authorList>
    </citation>
    <scope>NUCLEOTIDE SEQUENCE [LARGE SCALE GENOMIC DNA]</scope>
    <source>
        <strain evidence="7 8">NBRC 110486</strain>
    </source>
</reference>
<keyword evidence="8" id="KW-1185">Reference proteome</keyword>
<evidence type="ECO:0000256" key="3">
    <source>
        <dbReference type="ARBA" id="ARBA00022989"/>
    </source>
</evidence>
<dbReference type="Proteomes" id="UP000244892">
    <property type="component" value="Chromosome"/>
</dbReference>
<comment type="subcellular location">
    <subcellularLocation>
        <location evidence="1">Membrane</location>
        <topology evidence="1">Multi-pass membrane protein</topology>
    </subcellularLocation>
</comment>
<dbReference type="PANTHER" id="PTHR37422">
    <property type="entry name" value="TEICHURONIC ACID BIOSYNTHESIS PROTEIN TUAE"/>
    <property type="match status" value="1"/>
</dbReference>
<dbReference type="AlphaFoldDB" id="A0A2U8FTP3"/>